<protein>
    <submittedName>
        <fullName evidence="1">Uncharacterized protein</fullName>
    </submittedName>
</protein>
<evidence type="ECO:0000313" key="1">
    <source>
        <dbReference type="EMBL" id="CAK0893626.1"/>
    </source>
</evidence>
<name>A0ABN9X2V5_9DINO</name>
<keyword evidence="2" id="KW-1185">Reference proteome</keyword>
<organism evidence="1 2">
    <name type="scientific">Prorocentrum cordatum</name>
    <dbReference type="NCBI Taxonomy" id="2364126"/>
    <lineage>
        <taxon>Eukaryota</taxon>
        <taxon>Sar</taxon>
        <taxon>Alveolata</taxon>
        <taxon>Dinophyceae</taxon>
        <taxon>Prorocentrales</taxon>
        <taxon>Prorocentraceae</taxon>
        <taxon>Prorocentrum</taxon>
    </lineage>
</organism>
<proteinExistence type="predicted"/>
<dbReference type="EMBL" id="CAUYUJ010019775">
    <property type="protein sequence ID" value="CAK0893626.1"/>
    <property type="molecule type" value="Genomic_DNA"/>
</dbReference>
<evidence type="ECO:0000313" key="2">
    <source>
        <dbReference type="Proteomes" id="UP001189429"/>
    </source>
</evidence>
<accession>A0ABN9X2V5</accession>
<reference evidence="1" key="1">
    <citation type="submission" date="2023-10" db="EMBL/GenBank/DDBJ databases">
        <authorList>
            <person name="Chen Y."/>
            <person name="Shah S."/>
            <person name="Dougan E. K."/>
            <person name="Thang M."/>
            <person name="Chan C."/>
        </authorList>
    </citation>
    <scope>NUCLEOTIDE SEQUENCE [LARGE SCALE GENOMIC DNA]</scope>
</reference>
<comment type="caution">
    <text evidence="1">The sequence shown here is derived from an EMBL/GenBank/DDBJ whole genome shotgun (WGS) entry which is preliminary data.</text>
</comment>
<gene>
    <name evidence="1" type="ORF">PCOR1329_LOCUS72893</name>
</gene>
<dbReference type="Proteomes" id="UP001189429">
    <property type="component" value="Unassembled WGS sequence"/>
</dbReference>
<sequence>MMRLPGPGPASTQFWPMRSLDMEYLVVNKTEVLLTKGHLESGLIRNQQQVCVKEQEQAAEPGEKVVVMPDSWHSTYTICKSIPKYYIAHWLVANTSLDQDTVDRIDAFHPQALRLVFGSLTGLHDTTWWPPRLHVRVVLTAWLRWQFEQLKGELRVRDLLRALSSNGRIDYEKLLPYELAWSRPVQGTPDEFDGVPEQDLPYLKTLTHKYFEHTVTVKGQRIDPVNWDISAHLSDVGAAFNNLSNSTIKPTFASFFGAKPPV</sequence>